<feature type="domain" description="DUF4422" evidence="1">
    <location>
        <begin position="22"/>
        <end position="249"/>
    </location>
</feature>
<gene>
    <name evidence="2" type="ORF">EOE66_05555</name>
</gene>
<reference evidence="2 3" key="1">
    <citation type="submission" date="2019-01" db="EMBL/GenBank/DDBJ databases">
        <authorList>
            <person name="Chen W.-M."/>
        </authorList>
    </citation>
    <scope>NUCLEOTIDE SEQUENCE [LARGE SCALE GENOMIC DNA]</scope>
    <source>
        <strain evidence="2 3">KYPY4</strain>
    </source>
</reference>
<evidence type="ECO:0000259" key="1">
    <source>
        <dbReference type="Pfam" id="PF14393"/>
    </source>
</evidence>
<sequence length="263" mass="30200">MSARQAPFAAALPPAVAAPSIKIYQTFHKDHVHNAQAEWLRPVGVGGYTHEGFESDAQGDNIAALNPAYCELTVQYWAWKNTRSDYVGLCHYRRLMNFVVDQSWLAAGNSSVAPDQAMVDYLTSPAQLQRLQALLTQYDVVVPRQVRTVPSIEHQYLACVERAPWEAFLRVLRLVYSQHAGVEDYFRLAPQAPMWNMFVMRRDLFEAYSRELFLVLDAVYEQIGMPYDTYQNRYPGFLGERFLGLWLHLNRPRTCEVPMLHLG</sequence>
<dbReference type="EMBL" id="SACR01000002">
    <property type="protein sequence ID" value="RVU47222.1"/>
    <property type="molecule type" value="Genomic_DNA"/>
</dbReference>
<comment type="caution">
    <text evidence="2">The sequence shown here is derived from an EMBL/GenBank/DDBJ whole genome shotgun (WGS) entry which is preliminary data.</text>
</comment>
<dbReference type="Pfam" id="PF14393">
    <property type="entry name" value="DUF4422"/>
    <property type="match status" value="1"/>
</dbReference>
<protein>
    <submittedName>
        <fullName evidence="2">DUF4422 domain-containing protein</fullName>
    </submittedName>
</protein>
<keyword evidence="3" id="KW-1185">Reference proteome</keyword>
<organism evidence="2 3">
    <name type="scientific">Rubrivivax rivuli</name>
    <dbReference type="NCBI Taxonomy" id="1862385"/>
    <lineage>
        <taxon>Bacteria</taxon>
        <taxon>Pseudomonadati</taxon>
        <taxon>Pseudomonadota</taxon>
        <taxon>Betaproteobacteria</taxon>
        <taxon>Burkholderiales</taxon>
        <taxon>Sphaerotilaceae</taxon>
        <taxon>Rubrivivax</taxon>
    </lineage>
</organism>
<dbReference type="InterPro" id="IPR025536">
    <property type="entry name" value="DUF4422"/>
</dbReference>
<dbReference type="OrthoDB" id="9807549at2"/>
<evidence type="ECO:0000313" key="2">
    <source>
        <dbReference type="EMBL" id="RVU47222.1"/>
    </source>
</evidence>
<evidence type="ECO:0000313" key="3">
    <source>
        <dbReference type="Proteomes" id="UP000285575"/>
    </source>
</evidence>
<dbReference type="AlphaFoldDB" id="A0A437RKM7"/>
<proteinExistence type="predicted"/>
<name>A0A437RKM7_9BURK</name>
<dbReference type="Proteomes" id="UP000285575">
    <property type="component" value="Unassembled WGS sequence"/>
</dbReference>
<accession>A0A437RKM7</accession>
<dbReference type="RefSeq" id="WP_128227689.1">
    <property type="nucleotide sequence ID" value="NZ_SACR01000002.1"/>
</dbReference>